<dbReference type="RefSeq" id="WP_089422471.1">
    <property type="nucleotide sequence ID" value="NZ_CP022416.1"/>
</dbReference>
<evidence type="ECO:0000313" key="2">
    <source>
        <dbReference type="EMBL" id="ASM74407.1"/>
    </source>
</evidence>
<evidence type="ECO:0000313" key="3">
    <source>
        <dbReference type="Proteomes" id="UP000199754"/>
    </source>
</evidence>
<feature type="transmembrane region" description="Helical" evidence="1">
    <location>
        <begin position="36"/>
        <end position="55"/>
    </location>
</feature>
<dbReference type="AlphaFoldDB" id="A0A221K6C9"/>
<evidence type="ECO:0000256" key="1">
    <source>
        <dbReference type="SAM" id="Phobius"/>
    </source>
</evidence>
<name>A0A221K6C9_9RHOB</name>
<keyword evidence="3" id="KW-1185">Reference proteome</keyword>
<feature type="transmembrane region" description="Helical" evidence="1">
    <location>
        <begin position="75"/>
        <end position="93"/>
    </location>
</feature>
<keyword evidence="1" id="KW-0812">Transmembrane</keyword>
<keyword evidence="2" id="KW-0614">Plasmid</keyword>
<evidence type="ECO:0008006" key="4">
    <source>
        <dbReference type="Google" id="ProtNLM"/>
    </source>
</evidence>
<accession>A0A221K6C9</accession>
<reference evidence="2 3" key="1">
    <citation type="submission" date="2017-07" db="EMBL/GenBank/DDBJ databases">
        <title>Genome Sequence of Sulfitobacter pseudonitzschiae Strain SMR1 Isolated from a culture of the Diatom Skeletonema marinoi.</title>
        <authorList>
            <person name="Topel M."/>
            <person name="Pinder M.I.M."/>
            <person name="Johansson O.N."/>
            <person name="Kourtchenko O."/>
            <person name="Godhe A."/>
            <person name="Clarke A.K."/>
        </authorList>
    </citation>
    <scope>NUCLEOTIDE SEQUENCE [LARGE SCALE GENOMIC DNA]</scope>
    <source>
        <strain evidence="2 3">SMR1</strain>
        <plasmid evidence="2 3">pSMR1-1</plasmid>
    </source>
</reference>
<dbReference type="Proteomes" id="UP000199754">
    <property type="component" value="Plasmid pSMR1-1"/>
</dbReference>
<gene>
    <name evidence="2" type="ORF">SULPSESMR1_04709</name>
</gene>
<dbReference type="KEGG" id="spse:SULPSESMR1_04709"/>
<dbReference type="EMBL" id="CP022416">
    <property type="protein sequence ID" value="ASM74407.1"/>
    <property type="molecule type" value="Genomic_DNA"/>
</dbReference>
<sequence>METILPIIIQTVTGIVGGQAAGAALKNVAMGQLPKLLSGAIGGVAGGSLVGGLLGGSVGADPADGIAMGGLLGDIIGGGAGGAILTGIVGIVMKNLDR</sequence>
<proteinExistence type="predicted"/>
<geneLocation type="plasmid" evidence="2 3">
    <name>pSMR1-1</name>
</geneLocation>
<keyword evidence="1" id="KW-1133">Transmembrane helix</keyword>
<organism evidence="2 3">
    <name type="scientific">Pseudosulfitobacter pseudonitzschiae</name>
    <dbReference type="NCBI Taxonomy" id="1402135"/>
    <lineage>
        <taxon>Bacteria</taxon>
        <taxon>Pseudomonadati</taxon>
        <taxon>Pseudomonadota</taxon>
        <taxon>Alphaproteobacteria</taxon>
        <taxon>Rhodobacterales</taxon>
        <taxon>Roseobacteraceae</taxon>
        <taxon>Pseudosulfitobacter</taxon>
    </lineage>
</organism>
<keyword evidence="1" id="KW-0472">Membrane</keyword>
<protein>
    <recommendedName>
        <fullName evidence="4">DNA methyltransferase</fullName>
    </recommendedName>
</protein>